<keyword evidence="3" id="KW-1185">Reference proteome</keyword>
<protein>
    <recommendedName>
        <fullName evidence="4">DUF4141 domain-containing protein</fullName>
    </recommendedName>
</protein>
<keyword evidence="1" id="KW-0732">Signal</keyword>
<dbReference type="EMBL" id="VMRJ01000009">
    <property type="protein sequence ID" value="TVT36766.1"/>
    <property type="molecule type" value="Genomic_DNA"/>
</dbReference>
<dbReference type="RefSeq" id="WP_144853418.1">
    <property type="nucleotide sequence ID" value="NZ_VMRJ01000009.1"/>
</dbReference>
<evidence type="ECO:0008006" key="4">
    <source>
        <dbReference type="Google" id="ProtNLM"/>
    </source>
</evidence>
<accession>A0A558BJU4</accession>
<sequence length="215" mass="23368">MKSLPKLSALVLVLGAHRAHAQYPAVISAPISEQISRKQITHQTVSGTLLAQGKALAGDMTAVSGQIKGVIDQTQQLHDQWYSSLLQISSGVRTYRRVQEIYDHQTGMIGLYSSVLPELRTKGLSTAQLSGATTIYQGILNENIGLLSELVGVLSAGKAKMTDPERIEFINNIADKIGSQHDLMNYYTSKCRAIARMQAQTAQDRASVLSLMGSR</sequence>
<dbReference type="AlphaFoldDB" id="A0A558BJU4"/>
<evidence type="ECO:0000256" key="1">
    <source>
        <dbReference type="SAM" id="SignalP"/>
    </source>
</evidence>
<feature type="signal peptide" evidence="1">
    <location>
        <begin position="1"/>
        <end position="21"/>
    </location>
</feature>
<comment type="caution">
    <text evidence="2">The sequence shown here is derived from an EMBL/GenBank/DDBJ whole genome shotgun (WGS) entry which is preliminary data.</text>
</comment>
<evidence type="ECO:0000313" key="2">
    <source>
        <dbReference type="EMBL" id="TVT36766.1"/>
    </source>
</evidence>
<reference evidence="2 3" key="1">
    <citation type="submission" date="2019-07" db="EMBL/GenBank/DDBJ databases">
        <title>Hymenobacter sp. straun FUR1 Genome sequencing and assembly.</title>
        <authorList>
            <person name="Chhetri G."/>
        </authorList>
    </citation>
    <scope>NUCLEOTIDE SEQUENCE [LARGE SCALE GENOMIC DNA]</scope>
    <source>
        <strain evidence="2 3">Fur1</strain>
    </source>
</reference>
<dbReference type="Proteomes" id="UP000317624">
    <property type="component" value="Unassembled WGS sequence"/>
</dbReference>
<gene>
    <name evidence="2" type="ORF">FNT36_24955</name>
</gene>
<feature type="chain" id="PRO_5021818691" description="DUF4141 domain-containing protein" evidence="1">
    <location>
        <begin position="22"/>
        <end position="215"/>
    </location>
</feature>
<name>A0A558BJU4_9BACT</name>
<evidence type="ECO:0000313" key="3">
    <source>
        <dbReference type="Proteomes" id="UP000317624"/>
    </source>
</evidence>
<organism evidence="2 3">
    <name type="scientific">Hymenobacter setariae</name>
    <dbReference type="NCBI Taxonomy" id="2594794"/>
    <lineage>
        <taxon>Bacteria</taxon>
        <taxon>Pseudomonadati</taxon>
        <taxon>Bacteroidota</taxon>
        <taxon>Cytophagia</taxon>
        <taxon>Cytophagales</taxon>
        <taxon>Hymenobacteraceae</taxon>
        <taxon>Hymenobacter</taxon>
    </lineage>
</organism>
<dbReference type="OrthoDB" id="826958at2"/>
<proteinExistence type="predicted"/>